<dbReference type="Gene3D" id="3.30.70.1820">
    <property type="entry name" value="L1 transposable element, RRM domain"/>
    <property type="match status" value="1"/>
</dbReference>
<dbReference type="EMBL" id="CALNXI010000541">
    <property type="protein sequence ID" value="CAH3028919.1"/>
    <property type="molecule type" value="Genomic_DNA"/>
</dbReference>
<accession>A0ABN8MK73</accession>
<comment type="caution">
    <text evidence="2">The sequence shown here is derived from an EMBL/GenBank/DDBJ whole genome shotgun (WGS) entry which is preliminary data.</text>
</comment>
<protein>
    <submittedName>
        <fullName evidence="2">Uncharacterized protein</fullName>
    </submittedName>
</protein>
<evidence type="ECO:0000256" key="1">
    <source>
        <dbReference type="SAM" id="MobiDB-lite"/>
    </source>
</evidence>
<organism evidence="2 3">
    <name type="scientific">Porites evermanni</name>
    <dbReference type="NCBI Taxonomy" id="104178"/>
    <lineage>
        <taxon>Eukaryota</taxon>
        <taxon>Metazoa</taxon>
        <taxon>Cnidaria</taxon>
        <taxon>Anthozoa</taxon>
        <taxon>Hexacorallia</taxon>
        <taxon>Scleractinia</taxon>
        <taxon>Fungiina</taxon>
        <taxon>Poritidae</taxon>
        <taxon>Porites</taxon>
    </lineage>
</organism>
<reference evidence="2 3" key="1">
    <citation type="submission" date="2022-05" db="EMBL/GenBank/DDBJ databases">
        <authorList>
            <consortium name="Genoscope - CEA"/>
            <person name="William W."/>
        </authorList>
    </citation>
    <scope>NUCLEOTIDE SEQUENCE [LARGE SCALE GENOMIC DNA]</scope>
</reference>
<proteinExistence type="predicted"/>
<sequence>MPTKPRLSSPRTRPAQSNLKKVDSEQAEIENLKTRLLEEQEKIIALENYSRRENLRFMNVPERNDENCMDVVYDIIENDMNINVEDIHFHAVHRVGKPRSEDASKSFPRPIIARFLSRENRDAVFRARNRLKDSERAKDVYITQDYAKTIQQERKVLIKAMFQAKERGLSAKGIDRKLIINNVIYKVSNIPEDLRPPQSSAQA</sequence>
<keyword evidence="3" id="KW-1185">Reference proteome</keyword>
<feature type="compositionally biased region" description="Polar residues" evidence="1">
    <location>
        <begin position="9"/>
        <end position="19"/>
    </location>
</feature>
<dbReference type="Proteomes" id="UP001159427">
    <property type="component" value="Unassembled WGS sequence"/>
</dbReference>
<feature type="region of interest" description="Disordered" evidence="1">
    <location>
        <begin position="1"/>
        <end position="25"/>
    </location>
</feature>
<dbReference type="PANTHER" id="PTHR11505">
    <property type="entry name" value="L1 TRANSPOSABLE ELEMENT-RELATED"/>
    <property type="match status" value="1"/>
</dbReference>
<name>A0ABN8MK73_9CNID</name>
<dbReference type="InterPro" id="IPR004244">
    <property type="entry name" value="Transposase_22"/>
</dbReference>
<evidence type="ECO:0000313" key="2">
    <source>
        <dbReference type="EMBL" id="CAH3028919.1"/>
    </source>
</evidence>
<gene>
    <name evidence="2" type="ORF">PEVE_00035180</name>
</gene>
<evidence type="ECO:0000313" key="3">
    <source>
        <dbReference type="Proteomes" id="UP001159427"/>
    </source>
</evidence>